<dbReference type="Pfam" id="PF05108">
    <property type="entry name" value="T7SS_ESX1_EccB"/>
    <property type="match status" value="1"/>
</dbReference>
<dbReference type="GO" id="GO:0005524">
    <property type="term" value="F:ATP binding"/>
    <property type="evidence" value="ECO:0007669"/>
    <property type="project" value="UniProtKB-KW"/>
</dbReference>
<dbReference type="PANTHER" id="PTHR40765:SF2">
    <property type="entry name" value="ESX-2 SECRETION SYSTEM ATPASE ECCB2"/>
    <property type="match status" value="1"/>
</dbReference>
<organism evidence="12 13">
    <name type="scientific">Gordonia otitidis (strain DSM 44809 / CCUG 52243 / JCM 12355 / NBRC 100426 / IFM 10032)</name>
    <dbReference type="NCBI Taxonomy" id="1108044"/>
    <lineage>
        <taxon>Bacteria</taxon>
        <taxon>Bacillati</taxon>
        <taxon>Actinomycetota</taxon>
        <taxon>Actinomycetes</taxon>
        <taxon>Mycobacteriales</taxon>
        <taxon>Gordoniaceae</taxon>
        <taxon>Gordonia</taxon>
    </lineage>
</organism>
<evidence type="ECO:0000256" key="9">
    <source>
        <dbReference type="ARBA" id="ARBA00023136"/>
    </source>
</evidence>
<keyword evidence="9 11" id="KW-0472">Membrane</keyword>
<protein>
    <recommendedName>
        <fullName evidence="14">Type VII secretion protein EccB</fullName>
    </recommendedName>
</protein>
<feature type="non-terminal residue" evidence="12">
    <location>
        <position position="526"/>
    </location>
</feature>
<comment type="subcellular location">
    <subcellularLocation>
        <location evidence="1">Cell membrane</location>
        <topology evidence="1">Single-pass membrane protein</topology>
    </subcellularLocation>
</comment>
<evidence type="ECO:0000256" key="5">
    <source>
        <dbReference type="ARBA" id="ARBA00022741"/>
    </source>
</evidence>
<dbReference type="NCBIfam" id="TIGR03919">
    <property type="entry name" value="T7SS_EccB"/>
    <property type="match status" value="1"/>
</dbReference>
<dbReference type="InterPro" id="IPR042485">
    <property type="entry name" value="T7SS_EccB_R3"/>
</dbReference>
<keyword evidence="4 11" id="KW-0812">Transmembrane</keyword>
<keyword evidence="7" id="KW-0067">ATP-binding</keyword>
<evidence type="ECO:0000256" key="3">
    <source>
        <dbReference type="ARBA" id="ARBA00022475"/>
    </source>
</evidence>
<feature type="region of interest" description="Disordered" evidence="10">
    <location>
        <begin position="504"/>
        <end position="526"/>
    </location>
</feature>
<proteinExistence type="inferred from homology"/>
<keyword evidence="6" id="KW-0378">Hydrolase</keyword>
<evidence type="ECO:0000313" key="13">
    <source>
        <dbReference type="Proteomes" id="UP000005038"/>
    </source>
</evidence>
<dbReference type="InterPro" id="IPR044857">
    <property type="entry name" value="T7SS_EccB_R1"/>
</dbReference>
<dbReference type="GO" id="GO:0005886">
    <property type="term" value="C:plasma membrane"/>
    <property type="evidence" value="ECO:0007669"/>
    <property type="project" value="UniProtKB-SubCell"/>
</dbReference>
<dbReference type="GO" id="GO:0005576">
    <property type="term" value="C:extracellular region"/>
    <property type="evidence" value="ECO:0007669"/>
    <property type="project" value="TreeGrafter"/>
</dbReference>
<evidence type="ECO:0000256" key="10">
    <source>
        <dbReference type="SAM" id="MobiDB-lite"/>
    </source>
</evidence>
<accession>H5THC8</accession>
<comment type="caution">
    <text evidence="12">The sequence shown here is derived from an EMBL/GenBank/DDBJ whole genome shotgun (WGS) entry which is preliminary data.</text>
</comment>
<evidence type="ECO:0000313" key="12">
    <source>
        <dbReference type="EMBL" id="GAB32886.1"/>
    </source>
</evidence>
<evidence type="ECO:0000256" key="11">
    <source>
        <dbReference type="SAM" id="Phobius"/>
    </source>
</evidence>
<evidence type="ECO:0000256" key="4">
    <source>
        <dbReference type="ARBA" id="ARBA00022692"/>
    </source>
</evidence>
<dbReference type="PANTHER" id="PTHR40765">
    <property type="entry name" value="ESX-2 SECRETION SYSTEM ATPASE ECCB2"/>
    <property type="match status" value="1"/>
</dbReference>
<reference evidence="12" key="1">
    <citation type="submission" date="2012-02" db="EMBL/GenBank/DDBJ databases">
        <title>Whole genome shotgun sequence of Gordonia otitidis NBRC 100426.</title>
        <authorList>
            <person name="Yoshida I."/>
            <person name="Hosoyama A."/>
            <person name="Tsuchikane K."/>
            <person name="Katsumata H."/>
            <person name="Yamazaki S."/>
            <person name="Fujita N."/>
        </authorList>
    </citation>
    <scope>NUCLEOTIDE SEQUENCE [LARGE SCALE GENOMIC DNA]</scope>
    <source>
        <strain evidence="12">NBRC 100426</strain>
    </source>
</reference>
<dbReference type="Gene3D" id="2.40.50.910">
    <property type="entry name" value="Type VII secretion system EccB, repeat 3 domain"/>
    <property type="match status" value="1"/>
</dbReference>
<evidence type="ECO:0000256" key="2">
    <source>
        <dbReference type="ARBA" id="ARBA00008149"/>
    </source>
</evidence>
<comment type="similarity">
    <text evidence="2">Belongs to the EccB family.</text>
</comment>
<dbReference type="EMBL" id="BAFB01000032">
    <property type="protein sequence ID" value="GAB32886.1"/>
    <property type="molecule type" value="Genomic_DNA"/>
</dbReference>
<keyword evidence="3" id="KW-1003">Cell membrane</keyword>
<dbReference type="Gene3D" id="3.30.2390.20">
    <property type="entry name" value="Type VII secretion system EccB, repeat 1 domain"/>
    <property type="match status" value="1"/>
</dbReference>
<dbReference type="Proteomes" id="UP000005038">
    <property type="component" value="Unassembled WGS sequence"/>
</dbReference>
<dbReference type="InterPro" id="IPR007795">
    <property type="entry name" value="T7SS_EccB"/>
</dbReference>
<keyword evidence="8 11" id="KW-1133">Transmembrane helix</keyword>
<name>H5THC8_GORO1</name>
<evidence type="ECO:0000256" key="6">
    <source>
        <dbReference type="ARBA" id="ARBA00022801"/>
    </source>
</evidence>
<dbReference type="STRING" id="1108044.GOOTI_032_00010"/>
<evidence type="ECO:0000256" key="8">
    <source>
        <dbReference type="ARBA" id="ARBA00022989"/>
    </source>
</evidence>
<evidence type="ECO:0000256" key="7">
    <source>
        <dbReference type="ARBA" id="ARBA00022840"/>
    </source>
</evidence>
<evidence type="ECO:0000256" key="1">
    <source>
        <dbReference type="ARBA" id="ARBA00004162"/>
    </source>
</evidence>
<dbReference type="GO" id="GO:0016787">
    <property type="term" value="F:hydrolase activity"/>
    <property type="evidence" value="ECO:0007669"/>
    <property type="project" value="UniProtKB-KW"/>
</dbReference>
<sequence length="526" mass="53987">MPRAVAQGWDAAQGWVKGETVARQLTTRAQVNGYRFLLRRLDHALIRRDVRMLHDPMRSQGRALAVGAVLGVLVLAGFAVWGLVSPQGSVGKSTIIAAKTGGTYVLIDGTLHPVLNLASARLITGSNEKPASASERKLAHYPRGPLLGIPGAPSALPTSSVTTWSVCDGPGSRSGVTESALGASSHGTGLLSVIAGEPHTGQHTRTARSDEALFVTAGDDTFLVYQLDRDGRATPVRAQVDTDSVPVLRALGLENETPRPISVGLLNTFPEVDALTLPSITGKGGTGAVGRAGARVGSVVKTTGADGAVGYYIVLRDGVQPISAATAEILRLAELDDAAPVATVAPGVIASTPMLDELPIADFPVAVPHLVTASDTTVCRAWTREAADDPARTTLLVGDALPLPDGATPVRVASADGPGPGVDQVYVRPGSGAYIQVTGNESGSARAESMFYVADTGVRYGVSDAETGSILGLGTTPTRAPWDVTSLLVAGPTLSRENALVAHDGMGADPEGTAVSPPEDSPKTGG</sequence>
<feature type="transmembrane region" description="Helical" evidence="11">
    <location>
        <begin position="63"/>
        <end position="84"/>
    </location>
</feature>
<dbReference type="AlphaFoldDB" id="H5THC8"/>
<keyword evidence="13" id="KW-1185">Reference proteome</keyword>
<keyword evidence="5" id="KW-0547">Nucleotide-binding</keyword>
<evidence type="ECO:0008006" key="14">
    <source>
        <dbReference type="Google" id="ProtNLM"/>
    </source>
</evidence>
<gene>
    <name evidence="12" type="ORF">GOOTI_032_00010</name>
</gene>